<accession>A0A8S2E0A3</accession>
<protein>
    <submittedName>
        <fullName evidence="1">Uncharacterized protein</fullName>
    </submittedName>
</protein>
<gene>
    <name evidence="1" type="ORF">OVA965_LOCUS16413</name>
    <name evidence="2" type="ORF">TMI583_LOCUS16425</name>
</gene>
<reference evidence="1" key="1">
    <citation type="submission" date="2021-02" db="EMBL/GenBank/DDBJ databases">
        <authorList>
            <person name="Nowell W R."/>
        </authorList>
    </citation>
    <scope>NUCLEOTIDE SEQUENCE</scope>
</reference>
<sequence length="117" mass="13864">MMKKHINEFRTLITCERPNPKDPDYAAKSALYLELVKGGTLMMEHLRKTITDLLTRYRLFLEELWEAISADKDPTPVTRKFEQHVDNYMQQRWDPLFDKFDRLSMSVEGKPTKPTDT</sequence>
<dbReference type="EMBL" id="CAJNOK010007619">
    <property type="protein sequence ID" value="CAF1039602.1"/>
    <property type="molecule type" value="Genomic_DNA"/>
</dbReference>
<dbReference type="Proteomes" id="UP000677228">
    <property type="component" value="Unassembled WGS sequence"/>
</dbReference>
<dbReference type="Proteomes" id="UP000682733">
    <property type="component" value="Unassembled WGS sequence"/>
</dbReference>
<comment type="caution">
    <text evidence="1">The sequence shown here is derived from an EMBL/GenBank/DDBJ whole genome shotgun (WGS) entry which is preliminary data.</text>
</comment>
<evidence type="ECO:0000313" key="3">
    <source>
        <dbReference type="Proteomes" id="UP000677228"/>
    </source>
</evidence>
<evidence type="ECO:0000313" key="2">
    <source>
        <dbReference type="EMBL" id="CAF3807842.1"/>
    </source>
</evidence>
<proteinExistence type="predicted"/>
<dbReference type="AlphaFoldDB" id="A0A8S2E0A3"/>
<organism evidence="1 3">
    <name type="scientific">Didymodactylos carnosus</name>
    <dbReference type="NCBI Taxonomy" id="1234261"/>
    <lineage>
        <taxon>Eukaryota</taxon>
        <taxon>Metazoa</taxon>
        <taxon>Spiralia</taxon>
        <taxon>Gnathifera</taxon>
        <taxon>Rotifera</taxon>
        <taxon>Eurotatoria</taxon>
        <taxon>Bdelloidea</taxon>
        <taxon>Philodinida</taxon>
        <taxon>Philodinidae</taxon>
        <taxon>Didymodactylos</taxon>
    </lineage>
</organism>
<name>A0A8S2E0A3_9BILA</name>
<dbReference type="EMBL" id="CAJOBA010007631">
    <property type="protein sequence ID" value="CAF3807842.1"/>
    <property type="molecule type" value="Genomic_DNA"/>
</dbReference>
<evidence type="ECO:0000313" key="1">
    <source>
        <dbReference type="EMBL" id="CAF1039602.1"/>
    </source>
</evidence>